<evidence type="ECO:0000313" key="2">
    <source>
        <dbReference type="EMBL" id="KAH9412916.1"/>
    </source>
</evidence>
<keyword evidence="1" id="KW-1133">Transmembrane helix</keyword>
<protein>
    <submittedName>
        <fullName evidence="2">Uncharacterized protein</fullName>
    </submittedName>
</protein>
<comment type="caution">
    <text evidence="2">The sequence shown here is derived from an EMBL/GenBank/DDBJ whole genome shotgun (WGS) entry which is preliminary data.</text>
</comment>
<feature type="non-terminal residue" evidence="2">
    <location>
        <position position="71"/>
    </location>
</feature>
<accession>A0ABQ8IRU1</accession>
<name>A0ABQ8IRU1_DERPT</name>
<dbReference type="Proteomes" id="UP000887458">
    <property type="component" value="Unassembled WGS sequence"/>
</dbReference>
<keyword evidence="1" id="KW-0472">Membrane</keyword>
<keyword evidence="3" id="KW-1185">Reference proteome</keyword>
<reference evidence="2 3" key="1">
    <citation type="journal article" date="2018" name="J. Allergy Clin. Immunol.">
        <title>High-quality assembly of Dermatophagoides pteronyssinus genome and transcriptome reveals a wide range of novel allergens.</title>
        <authorList>
            <person name="Liu X.Y."/>
            <person name="Yang K.Y."/>
            <person name="Wang M.Q."/>
            <person name="Kwok J.S."/>
            <person name="Zeng X."/>
            <person name="Yang Z."/>
            <person name="Xiao X.J."/>
            <person name="Lau C.P."/>
            <person name="Li Y."/>
            <person name="Huang Z.M."/>
            <person name="Ba J.G."/>
            <person name="Yim A.K."/>
            <person name="Ouyang C.Y."/>
            <person name="Ngai S.M."/>
            <person name="Chan T.F."/>
            <person name="Leung E.L."/>
            <person name="Liu L."/>
            <person name="Liu Z.G."/>
            <person name="Tsui S.K."/>
        </authorList>
    </citation>
    <scope>NUCLEOTIDE SEQUENCE [LARGE SCALE GENOMIC DNA]</scope>
    <source>
        <strain evidence="2">Derp</strain>
    </source>
</reference>
<feature type="non-terminal residue" evidence="2">
    <location>
        <position position="1"/>
    </location>
</feature>
<evidence type="ECO:0000256" key="1">
    <source>
        <dbReference type="SAM" id="Phobius"/>
    </source>
</evidence>
<feature type="transmembrane region" description="Helical" evidence="1">
    <location>
        <begin position="31"/>
        <end position="56"/>
    </location>
</feature>
<dbReference type="EMBL" id="NJHN03000126">
    <property type="protein sequence ID" value="KAH9412916.1"/>
    <property type="molecule type" value="Genomic_DNA"/>
</dbReference>
<evidence type="ECO:0000313" key="3">
    <source>
        <dbReference type="Proteomes" id="UP000887458"/>
    </source>
</evidence>
<sequence>EYHQCSGILTDSFFCKNLQDVHHHYQQQHTIFMVVISNLMATLALLSLFKTFYLIFKYGNCKQQQQLVSGS</sequence>
<proteinExistence type="predicted"/>
<gene>
    <name evidence="2" type="ORF">DERP_013225</name>
</gene>
<reference evidence="2 3" key="2">
    <citation type="journal article" date="2022" name="Mol. Biol. Evol.">
        <title>Comparative Genomics Reveals Insights into the Divergent Evolution of Astigmatic Mites and Household Pest Adaptations.</title>
        <authorList>
            <person name="Xiong Q."/>
            <person name="Wan A.T."/>
            <person name="Liu X."/>
            <person name="Fung C.S."/>
            <person name="Xiao X."/>
            <person name="Malainual N."/>
            <person name="Hou J."/>
            <person name="Wang L."/>
            <person name="Wang M."/>
            <person name="Yang K.Y."/>
            <person name="Cui Y."/>
            <person name="Leung E.L."/>
            <person name="Nong W."/>
            <person name="Shin S.K."/>
            <person name="Au S.W."/>
            <person name="Jeong K.Y."/>
            <person name="Chew F.T."/>
            <person name="Hui J.H."/>
            <person name="Leung T.F."/>
            <person name="Tungtrongchitr A."/>
            <person name="Zhong N."/>
            <person name="Liu Z."/>
            <person name="Tsui S.K."/>
        </authorList>
    </citation>
    <scope>NUCLEOTIDE SEQUENCE [LARGE SCALE GENOMIC DNA]</scope>
    <source>
        <strain evidence="2">Derp</strain>
    </source>
</reference>
<organism evidence="2 3">
    <name type="scientific">Dermatophagoides pteronyssinus</name>
    <name type="common">European house dust mite</name>
    <dbReference type="NCBI Taxonomy" id="6956"/>
    <lineage>
        <taxon>Eukaryota</taxon>
        <taxon>Metazoa</taxon>
        <taxon>Ecdysozoa</taxon>
        <taxon>Arthropoda</taxon>
        <taxon>Chelicerata</taxon>
        <taxon>Arachnida</taxon>
        <taxon>Acari</taxon>
        <taxon>Acariformes</taxon>
        <taxon>Sarcoptiformes</taxon>
        <taxon>Astigmata</taxon>
        <taxon>Psoroptidia</taxon>
        <taxon>Analgoidea</taxon>
        <taxon>Pyroglyphidae</taxon>
        <taxon>Dermatophagoidinae</taxon>
        <taxon>Dermatophagoides</taxon>
    </lineage>
</organism>
<keyword evidence="1" id="KW-0812">Transmembrane</keyword>